<protein>
    <submittedName>
        <fullName evidence="7">Complex I intermediate-associated protein 30, mitochondrial</fullName>
    </submittedName>
</protein>
<proteinExistence type="inferred from homology"/>
<dbReference type="InterPro" id="IPR039131">
    <property type="entry name" value="NDUFAF1"/>
</dbReference>
<gene>
    <name evidence="7" type="primary">NDUFAF1_3</name>
    <name evidence="6" type="synonym">NDUFAF1_2</name>
    <name evidence="6" type="ORF">SK128_021988</name>
    <name evidence="7" type="ORF">SK128_021989</name>
</gene>
<keyword evidence="3" id="KW-0496">Mitochondrion</keyword>
<organism evidence="7 8">
    <name type="scientific">Halocaridina rubra</name>
    <name type="common">Hawaiian red shrimp</name>
    <dbReference type="NCBI Taxonomy" id="373956"/>
    <lineage>
        <taxon>Eukaryota</taxon>
        <taxon>Metazoa</taxon>
        <taxon>Ecdysozoa</taxon>
        <taxon>Arthropoda</taxon>
        <taxon>Crustacea</taxon>
        <taxon>Multicrustacea</taxon>
        <taxon>Malacostraca</taxon>
        <taxon>Eumalacostraca</taxon>
        <taxon>Eucarida</taxon>
        <taxon>Decapoda</taxon>
        <taxon>Pleocyemata</taxon>
        <taxon>Caridea</taxon>
        <taxon>Atyoidea</taxon>
        <taxon>Atyidae</taxon>
        <taxon>Halocaridina</taxon>
    </lineage>
</organism>
<dbReference type="EMBL" id="JAXCGZ010015817">
    <property type="protein sequence ID" value="KAK7069805.1"/>
    <property type="molecule type" value="Genomic_DNA"/>
</dbReference>
<keyword evidence="8" id="KW-1185">Reference proteome</keyword>
<dbReference type="GO" id="GO:0051082">
    <property type="term" value="F:unfolded protein binding"/>
    <property type="evidence" value="ECO:0007669"/>
    <property type="project" value="TreeGrafter"/>
</dbReference>
<dbReference type="InterPro" id="IPR008979">
    <property type="entry name" value="Galactose-bd-like_sf"/>
</dbReference>
<dbReference type="GO" id="GO:0005739">
    <property type="term" value="C:mitochondrion"/>
    <property type="evidence" value="ECO:0007669"/>
    <property type="project" value="UniProtKB-SubCell"/>
</dbReference>
<dbReference type="EMBL" id="JAXCGZ010015817">
    <property type="protein sequence ID" value="KAK7069804.1"/>
    <property type="molecule type" value="Genomic_DNA"/>
</dbReference>
<evidence type="ECO:0000256" key="4">
    <source>
        <dbReference type="ARBA" id="ARBA00023186"/>
    </source>
</evidence>
<dbReference type="Proteomes" id="UP001381693">
    <property type="component" value="Unassembled WGS sequence"/>
</dbReference>
<evidence type="ECO:0000256" key="1">
    <source>
        <dbReference type="ARBA" id="ARBA00004173"/>
    </source>
</evidence>
<comment type="subcellular location">
    <subcellularLocation>
        <location evidence="1">Mitochondrion</location>
    </subcellularLocation>
</comment>
<evidence type="ECO:0000256" key="2">
    <source>
        <dbReference type="ARBA" id="ARBA00007884"/>
    </source>
</evidence>
<dbReference type="GO" id="GO:0032981">
    <property type="term" value="P:mitochondrial respiratory chain complex I assembly"/>
    <property type="evidence" value="ECO:0007669"/>
    <property type="project" value="TreeGrafter"/>
</dbReference>
<dbReference type="Pfam" id="PF08547">
    <property type="entry name" value="CIA30"/>
    <property type="match status" value="1"/>
</dbReference>
<comment type="similarity">
    <text evidence="2">Belongs to the CIA30 family.</text>
</comment>
<evidence type="ECO:0000313" key="7">
    <source>
        <dbReference type="EMBL" id="KAK7069805.1"/>
    </source>
</evidence>
<feature type="domain" description="NADH:ubiquinone oxidoreductase intermediate-associated protein 30" evidence="5">
    <location>
        <begin position="2"/>
        <end position="92"/>
    </location>
</feature>
<comment type="caution">
    <text evidence="7">The sequence shown here is derived from an EMBL/GenBank/DDBJ whole genome shotgun (WGS) entry which is preliminary data.</text>
</comment>
<evidence type="ECO:0000256" key="3">
    <source>
        <dbReference type="ARBA" id="ARBA00023128"/>
    </source>
</evidence>
<keyword evidence="4" id="KW-0143">Chaperone</keyword>
<dbReference type="PANTHER" id="PTHR13194">
    <property type="entry name" value="COMPLEX I INTERMEDIATE-ASSOCIATED PROTEIN 30"/>
    <property type="match status" value="1"/>
</dbReference>
<dbReference type="AlphaFoldDB" id="A0AAN9A2B4"/>
<dbReference type="GO" id="GO:0006120">
    <property type="term" value="P:mitochondrial electron transport, NADH to ubiquinone"/>
    <property type="evidence" value="ECO:0007669"/>
    <property type="project" value="TreeGrafter"/>
</dbReference>
<evidence type="ECO:0000313" key="6">
    <source>
        <dbReference type="EMBL" id="KAK7069804.1"/>
    </source>
</evidence>
<evidence type="ECO:0000313" key="8">
    <source>
        <dbReference type="Proteomes" id="UP001381693"/>
    </source>
</evidence>
<sequence length="120" mass="14130">MLELRVRGDGRSYIINISTAGYFDITWNDMYTYVLYTRGGPHWQVSRIPFSKFFFNSKGRVQDKQSPLPRDRVVSVGISAGDRINAPFRLEIDYIGIYCDPDHTEEFAYEMYQLPKFYIH</sequence>
<accession>A0AAN9A2B4</accession>
<dbReference type="PANTHER" id="PTHR13194:SF18">
    <property type="entry name" value="COMPLEX I INTERMEDIATE-ASSOCIATED PROTEIN 30, MITOCHONDRIAL"/>
    <property type="match status" value="1"/>
</dbReference>
<dbReference type="SUPFAM" id="SSF49785">
    <property type="entry name" value="Galactose-binding domain-like"/>
    <property type="match status" value="1"/>
</dbReference>
<name>A0AAN9A2B4_HALRR</name>
<reference evidence="7 8" key="1">
    <citation type="submission" date="2023-11" db="EMBL/GenBank/DDBJ databases">
        <title>Halocaridina rubra genome assembly.</title>
        <authorList>
            <person name="Smith C."/>
        </authorList>
    </citation>
    <scope>NUCLEOTIDE SEQUENCE [LARGE SCALE GENOMIC DNA]</scope>
    <source>
        <strain evidence="7">EP-1</strain>
        <tissue evidence="7">Whole</tissue>
    </source>
</reference>
<evidence type="ECO:0000259" key="5">
    <source>
        <dbReference type="Pfam" id="PF08547"/>
    </source>
</evidence>
<dbReference type="InterPro" id="IPR013857">
    <property type="entry name" value="NADH-UbQ_OxRdtase-assoc_prot30"/>
</dbReference>